<evidence type="ECO:0000259" key="10">
    <source>
        <dbReference type="PROSITE" id="PS50222"/>
    </source>
</evidence>
<dbReference type="Pfam" id="PF01412">
    <property type="entry name" value="ArfGap"/>
    <property type="match status" value="1"/>
</dbReference>
<dbReference type="Gramene" id="OGLUM02G07540.1">
    <property type="protein sequence ID" value="OGLUM02G07540.1"/>
    <property type="gene ID" value="OGLUM02G07540"/>
</dbReference>
<evidence type="ECO:0000256" key="7">
    <source>
        <dbReference type="SAM" id="MobiDB-lite"/>
    </source>
</evidence>
<dbReference type="InterPro" id="IPR000008">
    <property type="entry name" value="C2_dom"/>
</dbReference>
<evidence type="ECO:0000256" key="3">
    <source>
        <dbReference type="ARBA" id="ARBA00022771"/>
    </source>
</evidence>
<dbReference type="GO" id="GO:0005509">
    <property type="term" value="F:calcium ion binding"/>
    <property type="evidence" value="ECO:0007669"/>
    <property type="project" value="InterPro"/>
</dbReference>
<dbReference type="CDD" id="cd04038">
    <property type="entry name" value="C2_ArfGAP"/>
    <property type="match status" value="1"/>
</dbReference>
<evidence type="ECO:0000259" key="9">
    <source>
        <dbReference type="PROSITE" id="PS50115"/>
    </source>
</evidence>
<sequence length="593" mass="66486">MGGVVGRGDSPRHTSPASKLERKMVEAMQQRAQKGTSVKSFNSVIMKFPKIDESLRNCRIIFQQFDEDSNGEIDQQELKHCFQKLDISFTDEEIKDLFQACDIYENMGMKFNEFIVFLCLVYLLNDPLVSEARKRMGLGSLEPTFETLVDSFVFLDKNKDGYVSKNEMIQAINETIGGERSSGRIGMKRFEEMDWDKNGTVTFKEFLFAFTRWVGIDDNEDDDDEEGVIELLTHPWIRSDVDELPTNPHGAAAVIHTTESEIWGLKSQEHPSLPSQPGEIQAKMAKLKELLHRSENRICADCSAPDPKWASANIGVFICLKCSGVHRSLGTHISKVLSVTLDQWSDNEIDNVIEVGGNSHANAIYEAFLPQNHSKPHPDSTQEEREKFIRSKYELQEFLEPSLRIVSHQSSDSWKHAGSASHSVSSKSEVGMIEFIGILNVKVKGGTNLAIRDMSSSDPYVVLTLGQQKAQTSVIKANLNPVWNEELKLSVPQQYGPLKLQVFDHDMLSKDDLMGEAEIDLQPMINAAAAFGDPGLLGDRQIGRWLKSGDNALVRDSAVVVAGGEVRQELALKLQFTESGEVELEMQWFPLNM</sequence>
<dbReference type="Pfam" id="PF00168">
    <property type="entry name" value="C2"/>
    <property type="match status" value="1"/>
</dbReference>
<dbReference type="PROSITE" id="PS00018">
    <property type="entry name" value="EF_HAND_1"/>
    <property type="match status" value="2"/>
</dbReference>
<dbReference type="InterPro" id="IPR044518">
    <property type="entry name" value="ARF_GAP_AGD11/12/13"/>
</dbReference>
<dbReference type="FunFam" id="1.10.238.10:FF:000197">
    <property type="entry name" value="probable calcium-binding protein CML21"/>
    <property type="match status" value="1"/>
</dbReference>
<dbReference type="eggNOG" id="KOG0703">
    <property type="taxonomic scope" value="Eukaryota"/>
</dbReference>
<feature type="region of interest" description="Disordered" evidence="7">
    <location>
        <begin position="1"/>
        <end position="21"/>
    </location>
</feature>
<dbReference type="SMART" id="SM00239">
    <property type="entry name" value="C2"/>
    <property type="match status" value="1"/>
</dbReference>
<protein>
    <submittedName>
        <fullName evidence="11">Uncharacterized protein</fullName>
    </submittedName>
</protein>
<dbReference type="SMART" id="SM00105">
    <property type="entry name" value="ArfGap"/>
    <property type="match status" value="1"/>
</dbReference>
<feature type="domain" description="EF-hand" evidence="10">
    <location>
        <begin position="53"/>
        <end position="88"/>
    </location>
</feature>
<keyword evidence="4" id="KW-0862">Zinc</keyword>
<keyword evidence="3 6" id="KW-0863">Zinc-finger</keyword>
<dbReference type="eggNOG" id="KOG0027">
    <property type="taxonomic scope" value="Eukaryota"/>
</dbReference>
<dbReference type="AlphaFoldDB" id="A0A0D9YNS8"/>
<keyword evidence="2" id="KW-0479">Metal-binding</keyword>
<dbReference type="InterPro" id="IPR018247">
    <property type="entry name" value="EF_Hand_1_Ca_BS"/>
</dbReference>
<feature type="domain" description="C2" evidence="8">
    <location>
        <begin position="416"/>
        <end position="535"/>
    </location>
</feature>
<dbReference type="SUPFAM" id="SSF57863">
    <property type="entry name" value="ArfGap/RecO-like zinc finger"/>
    <property type="match status" value="1"/>
</dbReference>
<keyword evidence="12" id="KW-1185">Reference proteome</keyword>
<dbReference type="InterPro" id="IPR035892">
    <property type="entry name" value="C2_domain_sf"/>
</dbReference>
<dbReference type="GO" id="GO:0005543">
    <property type="term" value="F:phospholipid binding"/>
    <property type="evidence" value="ECO:0007669"/>
    <property type="project" value="InterPro"/>
</dbReference>
<evidence type="ECO:0000313" key="11">
    <source>
        <dbReference type="EnsemblPlants" id="OGLUM02G07540.1"/>
    </source>
</evidence>
<evidence type="ECO:0000256" key="4">
    <source>
        <dbReference type="ARBA" id="ARBA00022833"/>
    </source>
</evidence>
<reference evidence="11" key="1">
    <citation type="submission" date="2015-04" db="UniProtKB">
        <authorList>
            <consortium name="EnsemblPlants"/>
        </authorList>
    </citation>
    <scope>IDENTIFICATION</scope>
</reference>
<dbReference type="Gene3D" id="2.60.40.150">
    <property type="entry name" value="C2 domain"/>
    <property type="match status" value="1"/>
</dbReference>
<dbReference type="Pfam" id="PF13405">
    <property type="entry name" value="EF-hand_6"/>
    <property type="match status" value="1"/>
</dbReference>
<evidence type="ECO:0000256" key="1">
    <source>
        <dbReference type="ARBA" id="ARBA00022468"/>
    </source>
</evidence>
<dbReference type="InterPro" id="IPR002048">
    <property type="entry name" value="EF_hand_dom"/>
</dbReference>
<dbReference type="FunFam" id="1.10.220.150:FF:000011">
    <property type="entry name" value="Arf-GAP with dual PH domain-containing protein 1"/>
    <property type="match status" value="1"/>
</dbReference>
<name>A0A0D9YNS8_9ORYZ</name>
<keyword evidence="5" id="KW-0106">Calcium</keyword>
<dbReference type="PANTHER" id="PTHR46220:SF1">
    <property type="entry name" value="ADP-RIBOSYLATION FACTOR GTPASE-ACTIVATING PROTEIN AGD12"/>
    <property type="match status" value="1"/>
</dbReference>
<dbReference type="eggNOG" id="KOG1030">
    <property type="taxonomic scope" value="Eukaryota"/>
</dbReference>
<dbReference type="Gene3D" id="1.10.238.10">
    <property type="entry name" value="EF-hand"/>
    <property type="match status" value="1"/>
</dbReference>
<reference evidence="11" key="2">
    <citation type="submission" date="2018-05" db="EMBL/GenBank/DDBJ databases">
        <title>OgluRS3 (Oryza glumaepatula Reference Sequence Version 3).</title>
        <authorList>
            <person name="Zhang J."/>
            <person name="Kudrna D."/>
            <person name="Lee S."/>
            <person name="Talag J."/>
            <person name="Welchert J."/>
            <person name="Wing R.A."/>
        </authorList>
    </citation>
    <scope>NUCLEOTIDE SEQUENCE [LARGE SCALE GENOMIC DNA]</scope>
</reference>
<dbReference type="CDD" id="cd08204">
    <property type="entry name" value="ArfGap"/>
    <property type="match status" value="1"/>
</dbReference>
<dbReference type="Proteomes" id="UP000026961">
    <property type="component" value="Chromosome 2"/>
</dbReference>
<dbReference type="GO" id="GO:0008270">
    <property type="term" value="F:zinc ion binding"/>
    <property type="evidence" value="ECO:0007669"/>
    <property type="project" value="UniProtKB-KW"/>
</dbReference>
<dbReference type="PROSITE" id="PS50115">
    <property type="entry name" value="ARFGAP"/>
    <property type="match status" value="1"/>
</dbReference>
<dbReference type="InterPro" id="IPR038508">
    <property type="entry name" value="ArfGAP_dom_sf"/>
</dbReference>
<evidence type="ECO:0000259" key="8">
    <source>
        <dbReference type="PROSITE" id="PS50004"/>
    </source>
</evidence>
<dbReference type="PANTHER" id="PTHR46220">
    <property type="entry name" value="ADP-RIBOSYLATION FACTOR GTPASE-ACTIVATING PROTEIN AGD12"/>
    <property type="match status" value="1"/>
</dbReference>
<evidence type="ECO:0000256" key="5">
    <source>
        <dbReference type="ARBA" id="ARBA00022837"/>
    </source>
</evidence>
<dbReference type="PRINTS" id="PR00405">
    <property type="entry name" value="REVINTRACTNG"/>
</dbReference>
<dbReference type="CDD" id="cd00051">
    <property type="entry name" value="EFh"/>
    <property type="match status" value="2"/>
</dbReference>
<proteinExistence type="predicted"/>
<dbReference type="Gene3D" id="1.10.220.150">
    <property type="entry name" value="Arf GTPase activating protein"/>
    <property type="match status" value="1"/>
</dbReference>
<dbReference type="HOGENOM" id="CLU_460336_0_0_1"/>
<evidence type="ECO:0000256" key="6">
    <source>
        <dbReference type="PROSITE-ProRule" id="PRU00288"/>
    </source>
</evidence>
<dbReference type="EnsemblPlants" id="OGLUM02G07540.1">
    <property type="protein sequence ID" value="OGLUM02G07540.1"/>
    <property type="gene ID" value="OGLUM02G07540"/>
</dbReference>
<dbReference type="SUPFAM" id="SSF49562">
    <property type="entry name" value="C2 domain (Calcium/lipid-binding domain, CaLB)"/>
    <property type="match status" value="1"/>
</dbReference>
<keyword evidence="1" id="KW-0343">GTPase activation</keyword>
<feature type="domain" description="EF-hand" evidence="10">
    <location>
        <begin position="181"/>
        <end position="216"/>
    </location>
</feature>
<dbReference type="SMART" id="SM00054">
    <property type="entry name" value="EFh"/>
    <property type="match status" value="3"/>
</dbReference>
<organism evidence="11">
    <name type="scientific">Oryza glumipatula</name>
    <dbReference type="NCBI Taxonomy" id="40148"/>
    <lineage>
        <taxon>Eukaryota</taxon>
        <taxon>Viridiplantae</taxon>
        <taxon>Streptophyta</taxon>
        <taxon>Embryophyta</taxon>
        <taxon>Tracheophyta</taxon>
        <taxon>Spermatophyta</taxon>
        <taxon>Magnoliopsida</taxon>
        <taxon>Liliopsida</taxon>
        <taxon>Poales</taxon>
        <taxon>Poaceae</taxon>
        <taxon>BOP clade</taxon>
        <taxon>Oryzoideae</taxon>
        <taxon>Oryzeae</taxon>
        <taxon>Oryzinae</taxon>
        <taxon>Oryza</taxon>
    </lineage>
</organism>
<dbReference type="EnsemblPlants" id="OGLUM02G07540.2">
    <property type="protein sequence ID" value="OGLUM02G07540.2"/>
    <property type="gene ID" value="OGLUM02G07540"/>
</dbReference>
<dbReference type="PROSITE" id="PS50004">
    <property type="entry name" value="C2"/>
    <property type="match status" value="1"/>
</dbReference>
<evidence type="ECO:0000256" key="2">
    <source>
        <dbReference type="ARBA" id="ARBA00022723"/>
    </source>
</evidence>
<dbReference type="Gramene" id="OGLUM02G07540.2">
    <property type="protein sequence ID" value="OGLUM02G07540.2"/>
    <property type="gene ID" value="OGLUM02G07540"/>
</dbReference>
<dbReference type="SUPFAM" id="SSF47473">
    <property type="entry name" value="EF-hand"/>
    <property type="match status" value="1"/>
</dbReference>
<dbReference type="InterPro" id="IPR001164">
    <property type="entry name" value="ArfGAP_dom"/>
</dbReference>
<evidence type="ECO:0000313" key="12">
    <source>
        <dbReference type="Proteomes" id="UP000026961"/>
    </source>
</evidence>
<accession>A0A0D9YNS8</accession>
<dbReference type="InterPro" id="IPR037278">
    <property type="entry name" value="ARFGAP/RecO"/>
</dbReference>
<feature type="domain" description="Arf-GAP" evidence="9">
    <location>
        <begin position="281"/>
        <end position="413"/>
    </location>
</feature>
<dbReference type="InterPro" id="IPR011992">
    <property type="entry name" value="EF-hand-dom_pair"/>
</dbReference>
<feature type="domain" description="EF-hand" evidence="10">
    <location>
        <begin position="143"/>
        <end position="178"/>
    </location>
</feature>
<dbReference type="GO" id="GO:0005096">
    <property type="term" value="F:GTPase activator activity"/>
    <property type="evidence" value="ECO:0007669"/>
    <property type="project" value="UniProtKB-KW"/>
</dbReference>
<dbReference type="Pfam" id="PF13499">
    <property type="entry name" value="EF-hand_7"/>
    <property type="match status" value="1"/>
</dbReference>
<dbReference type="PROSITE" id="PS50222">
    <property type="entry name" value="EF_HAND_2"/>
    <property type="match status" value="3"/>
</dbReference>